<organism evidence="1 2">
    <name type="scientific">Ficedula albicollis</name>
    <name type="common">Collared flycatcher</name>
    <name type="synonym">Muscicapa albicollis</name>
    <dbReference type="NCBI Taxonomy" id="59894"/>
    <lineage>
        <taxon>Eukaryota</taxon>
        <taxon>Metazoa</taxon>
        <taxon>Chordata</taxon>
        <taxon>Craniata</taxon>
        <taxon>Vertebrata</taxon>
        <taxon>Euteleostomi</taxon>
        <taxon>Archelosauria</taxon>
        <taxon>Archosauria</taxon>
        <taxon>Dinosauria</taxon>
        <taxon>Saurischia</taxon>
        <taxon>Theropoda</taxon>
        <taxon>Coelurosauria</taxon>
        <taxon>Aves</taxon>
        <taxon>Neognathae</taxon>
        <taxon>Neoaves</taxon>
        <taxon>Telluraves</taxon>
        <taxon>Australaves</taxon>
        <taxon>Passeriformes</taxon>
        <taxon>Muscicapidae</taxon>
        <taxon>Ficedula</taxon>
    </lineage>
</organism>
<reference evidence="1" key="2">
    <citation type="submission" date="2025-09" db="UniProtKB">
        <authorList>
            <consortium name="Ensembl"/>
        </authorList>
    </citation>
    <scope>IDENTIFICATION</scope>
</reference>
<dbReference type="AlphaFoldDB" id="A0A803WD93"/>
<dbReference type="Ensembl" id="ENSFALT00000039132.1">
    <property type="protein sequence ID" value="ENSFALP00000032949.1"/>
    <property type="gene ID" value="ENSFALG00000024697.1"/>
</dbReference>
<keyword evidence="2" id="KW-1185">Reference proteome</keyword>
<protein>
    <submittedName>
        <fullName evidence="1">Uncharacterized protein</fullName>
    </submittedName>
</protein>
<proteinExistence type="predicted"/>
<name>A0A803WD93_FICAL</name>
<dbReference type="GeneTree" id="ENSGT00940000167422"/>
<accession>A0A803WD93</accession>
<evidence type="ECO:0000313" key="1">
    <source>
        <dbReference type="Ensembl" id="ENSFALP00000032949.1"/>
    </source>
</evidence>
<reference evidence="1" key="1">
    <citation type="submission" date="2025-08" db="UniProtKB">
        <authorList>
            <consortium name="Ensembl"/>
        </authorList>
    </citation>
    <scope>IDENTIFICATION</scope>
</reference>
<evidence type="ECO:0000313" key="2">
    <source>
        <dbReference type="Proteomes" id="UP000016665"/>
    </source>
</evidence>
<sequence length="143" mass="14596">MGTLRGTLGVAGPCHGALGTSSTAKDLSQGHHCHQSPVTGPRPPSLFPLWHCPCSVPAVPPSISVPMGTLSPRATIAVPAWYPARQSLRLDPIAARGHHGHALLPGPGGADQLGDGVPDGVRRPSPHLPAVLFPGAVPVRAPL</sequence>
<dbReference type="Proteomes" id="UP000016665">
    <property type="component" value="Unplaced"/>
</dbReference>